<comment type="caution">
    <text evidence="2">The sequence shown here is derived from an EMBL/GenBank/DDBJ whole genome shotgun (WGS) entry which is preliminary data.</text>
</comment>
<accession>A0AA36MD65</accession>
<dbReference type="Proteomes" id="UP001176961">
    <property type="component" value="Unassembled WGS sequence"/>
</dbReference>
<feature type="region of interest" description="Disordered" evidence="1">
    <location>
        <begin position="517"/>
        <end position="537"/>
    </location>
</feature>
<feature type="compositionally biased region" description="Polar residues" evidence="1">
    <location>
        <begin position="171"/>
        <end position="180"/>
    </location>
</feature>
<evidence type="ECO:0000256" key="1">
    <source>
        <dbReference type="SAM" id="MobiDB-lite"/>
    </source>
</evidence>
<name>A0AA36MD65_CYLNA</name>
<organism evidence="2 3">
    <name type="scientific">Cylicocyclus nassatus</name>
    <name type="common">Nematode worm</name>
    <dbReference type="NCBI Taxonomy" id="53992"/>
    <lineage>
        <taxon>Eukaryota</taxon>
        <taxon>Metazoa</taxon>
        <taxon>Ecdysozoa</taxon>
        <taxon>Nematoda</taxon>
        <taxon>Chromadorea</taxon>
        <taxon>Rhabditida</taxon>
        <taxon>Rhabditina</taxon>
        <taxon>Rhabditomorpha</taxon>
        <taxon>Strongyloidea</taxon>
        <taxon>Strongylidae</taxon>
        <taxon>Cylicocyclus</taxon>
    </lineage>
</organism>
<proteinExistence type="predicted"/>
<feature type="compositionally biased region" description="Basic and acidic residues" evidence="1">
    <location>
        <begin position="524"/>
        <end position="537"/>
    </location>
</feature>
<protein>
    <submittedName>
        <fullName evidence="2">Uncharacterized protein</fullName>
    </submittedName>
</protein>
<dbReference type="AlphaFoldDB" id="A0AA36MD65"/>
<dbReference type="PANTHER" id="PTHR47645">
    <property type="entry name" value="PROTEIN CBG08267"/>
    <property type="match status" value="1"/>
</dbReference>
<evidence type="ECO:0000313" key="3">
    <source>
        <dbReference type="Proteomes" id="UP001176961"/>
    </source>
</evidence>
<keyword evidence="3" id="KW-1185">Reference proteome</keyword>
<feature type="compositionally biased region" description="Basic and acidic residues" evidence="1">
    <location>
        <begin position="154"/>
        <end position="170"/>
    </location>
</feature>
<feature type="region of interest" description="Disordered" evidence="1">
    <location>
        <begin position="137"/>
        <end position="181"/>
    </location>
</feature>
<evidence type="ECO:0000313" key="2">
    <source>
        <dbReference type="EMBL" id="CAJ0608764.1"/>
    </source>
</evidence>
<gene>
    <name evidence="2" type="ORF">CYNAS_LOCUS20747</name>
</gene>
<sequence length="537" mass="62262">MQKERAWNLRKKLYDKQRKFVCKNRRQRLRGILHLLLSDIHLLEYLFCSRLCNDQSVYNSAVYWTRLSATMQHCERNAMYSWKSSKKKILFVAWKMPCIMTITKRNYTTQTGLLQRFSAYPMDDMYDPYVPQYVNRSRSGTSSPVSEDDLFEEQPSRPYEELVSRKRSELPETNGTSASSLHMVVRKPLKQVCREAAGHKGISRELALPVTADGQELLKSVLEGNLLSLSKLGKVLHHIQQDAENKESLIHKMNNASINLEHIARLQENVNTLPHSSDSIVRSMTSIVREQTNVICGLSIAMDVALSRVRELEKQVQRTRYHLAKNKSKSLPENCGFSRSNITKTWNIKAQPPFKEINMISIFESWKRPVRSNKHDHYLHLLDFYRHFFLNACDPIHIIQHYAYRQSGKNGKDKSLKDLPESMVTFLIDFVLDAMGLFGDELLLPPADCARIHGRYWAALGETESQRRKRFDALSEARTDWSTHAREALCRALADIRQYEFDAARLTLMPPKKKRVITTQEGTTIEKTELRESPEED</sequence>
<dbReference type="PANTHER" id="PTHR47645:SF1">
    <property type="entry name" value="C2H2-TYPE DOMAIN-CONTAINING PROTEIN-RELATED"/>
    <property type="match status" value="1"/>
</dbReference>
<dbReference type="EMBL" id="CATQJL010000326">
    <property type="protein sequence ID" value="CAJ0608764.1"/>
    <property type="molecule type" value="Genomic_DNA"/>
</dbReference>
<reference evidence="2" key="1">
    <citation type="submission" date="2023-07" db="EMBL/GenBank/DDBJ databases">
        <authorList>
            <consortium name="CYATHOMIX"/>
        </authorList>
    </citation>
    <scope>NUCLEOTIDE SEQUENCE</scope>
    <source>
        <strain evidence="2">N/A</strain>
    </source>
</reference>